<feature type="domain" description="F-box" evidence="2">
    <location>
        <begin position="14"/>
        <end position="51"/>
    </location>
</feature>
<sequence>METGGPSSATIDRLSSLPGNVIDNILSCLSTKEAARTSCLSKHWKEKWHTVSCIVLEEKMLSERMQSQIEGIITYILTKHAGDIEICSLSVGTVKFFYDMKSWMWRLSRKSVQELTLKVQRGTRHDVPLDLFFCEQLRHLTLRYFLFRPPCTFRGFRNLVNLDLKKITISKEALESLLASCPQLETLIVKKLSCVDHLHINASNLKYLSFGGEFKSMCFNTPLLTVLSLNMYRIVSEQNNFDLRFIIRGLPPAIEELYVRCPFKKFLAAGNRLAQVSTCYNNVTTLGLDEFCFKQMDQVSCLLSLIQCFPNLQLLEIKACSCDNEAAQAAVLEFWEEDKHPTCSLDQLCNARVRSFHGDDSEMRFIKFVMANSPKLNEMTVEPIINPDYNEIVIIAQLMDLPQASEKGKVNYVAYNPHVNSGDFSDEDGDSSDDAYSSESE</sequence>
<feature type="compositionally biased region" description="Acidic residues" evidence="1">
    <location>
        <begin position="424"/>
        <end position="433"/>
    </location>
</feature>
<evidence type="ECO:0000313" key="6">
    <source>
        <dbReference type="Proteomes" id="UP001497516"/>
    </source>
</evidence>
<dbReference type="InterPro" id="IPR001810">
    <property type="entry name" value="F-box_dom"/>
</dbReference>
<dbReference type="Proteomes" id="UP001497516">
    <property type="component" value="Chromosome 2"/>
</dbReference>
<dbReference type="Pfam" id="PF24758">
    <property type="entry name" value="LRR_At5g56370"/>
    <property type="match status" value="1"/>
</dbReference>
<dbReference type="InterPro" id="IPR006566">
    <property type="entry name" value="FBD"/>
</dbReference>
<proteinExistence type="predicted"/>
<protein>
    <recommendedName>
        <fullName evidence="7">F-box domain-containing protein</fullName>
    </recommendedName>
</protein>
<dbReference type="InterPro" id="IPR055411">
    <property type="entry name" value="LRR_FXL15/At3g58940/PEG3-like"/>
</dbReference>
<dbReference type="PANTHER" id="PTHR31639:SF312">
    <property type="entry name" value="CYCLIN-LIKE F-BOX"/>
    <property type="match status" value="1"/>
</dbReference>
<evidence type="ECO:0008006" key="7">
    <source>
        <dbReference type="Google" id="ProtNLM"/>
    </source>
</evidence>
<evidence type="ECO:0000313" key="5">
    <source>
        <dbReference type="EMBL" id="CAL1371780.1"/>
    </source>
</evidence>
<dbReference type="InterPro" id="IPR032675">
    <property type="entry name" value="LRR_dom_sf"/>
</dbReference>
<dbReference type="Pfam" id="PF00646">
    <property type="entry name" value="F-box"/>
    <property type="match status" value="1"/>
</dbReference>
<dbReference type="PANTHER" id="PTHR31639">
    <property type="entry name" value="F-BOX PROTEIN-LIKE"/>
    <property type="match status" value="1"/>
</dbReference>
<feature type="domain" description="FBD" evidence="3">
    <location>
        <begin position="340"/>
        <end position="380"/>
    </location>
</feature>
<evidence type="ECO:0000259" key="4">
    <source>
        <dbReference type="Pfam" id="PF24758"/>
    </source>
</evidence>
<reference evidence="5 6" key="1">
    <citation type="submission" date="2024-04" db="EMBL/GenBank/DDBJ databases">
        <authorList>
            <person name="Fracassetti M."/>
        </authorList>
    </citation>
    <scope>NUCLEOTIDE SEQUENCE [LARGE SCALE GENOMIC DNA]</scope>
</reference>
<dbReference type="Pfam" id="PF08387">
    <property type="entry name" value="FBD"/>
    <property type="match status" value="1"/>
</dbReference>
<organism evidence="5 6">
    <name type="scientific">Linum trigynum</name>
    <dbReference type="NCBI Taxonomy" id="586398"/>
    <lineage>
        <taxon>Eukaryota</taxon>
        <taxon>Viridiplantae</taxon>
        <taxon>Streptophyta</taxon>
        <taxon>Embryophyta</taxon>
        <taxon>Tracheophyta</taxon>
        <taxon>Spermatophyta</taxon>
        <taxon>Magnoliopsida</taxon>
        <taxon>eudicotyledons</taxon>
        <taxon>Gunneridae</taxon>
        <taxon>Pentapetalae</taxon>
        <taxon>rosids</taxon>
        <taxon>fabids</taxon>
        <taxon>Malpighiales</taxon>
        <taxon>Linaceae</taxon>
        <taxon>Linum</taxon>
    </lineage>
</organism>
<evidence type="ECO:0000259" key="2">
    <source>
        <dbReference type="Pfam" id="PF00646"/>
    </source>
</evidence>
<evidence type="ECO:0000256" key="1">
    <source>
        <dbReference type="SAM" id="MobiDB-lite"/>
    </source>
</evidence>
<gene>
    <name evidence="5" type="ORF">LTRI10_LOCUS13825</name>
</gene>
<dbReference type="SUPFAM" id="SSF52047">
    <property type="entry name" value="RNI-like"/>
    <property type="match status" value="1"/>
</dbReference>
<dbReference type="AlphaFoldDB" id="A0AAV2DD42"/>
<name>A0AAV2DD42_9ROSI</name>
<keyword evidence="6" id="KW-1185">Reference proteome</keyword>
<dbReference type="EMBL" id="OZ034815">
    <property type="protein sequence ID" value="CAL1371780.1"/>
    <property type="molecule type" value="Genomic_DNA"/>
</dbReference>
<evidence type="ECO:0000259" key="3">
    <source>
        <dbReference type="Pfam" id="PF08387"/>
    </source>
</evidence>
<dbReference type="Gene3D" id="3.80.10.10">
    <property type="entry name" value="Ribonuclease Inhibitor"/>
    <property type="match status" value="1"/>
</dbReference>
<dbReference type="InterPro" id="IPR036047">
    <property type="entry name" value="F-box-like_dom_sf"/>
</dbReference>
<accession>A0AAV2DD42</accession>
<feature type="domain" description="F-box/LRR-repeat protein 15/At3g58940/PEG3-like LRR" evidence="4">
    <location>
        <begin position="101"/>
        <end position="317"/>
    </location>
</feature>
<dbReference type="SUPFAM" id="SSF81383">
    <property type="entry name" value="F-box domain"/>
    <property type="match status" value="1"/>
</dbReference>
<feature type="region of interest" description="Disordered" evidence="1">
    <location>
        <begin position="421"/>
        <end position="441"/>
    </location>
</feature>